<organism evidence="1">
    <name type="scientific">freshwater metagenome</name>
    <dbReference type="NCBI Taxonomy" id="449393"/>
    <lineage>
        <taxon>unclassified sequences</taxon>
        <taxon>metagenomes</taxon>
        <taxon>ecological metagenomes</taxon>
    </lineage>
</organism>
<dbReference type="AlphaFoldDB" id="A0A6J7IR54"/>
<proteinExistence type="predicted"/>
<sequence>MTNIDQLYAEFVQAWQDGLAPEVDAYLDRADADDQDALAERIETFVMVAPSVELSPDRAAQIEASPAFLRALEIPAAAGSVGWAAQLRAARERAGLSLSDLGARFAEAFGHGGGAAKAATLIGQLEDGTIAPTGVSTPAAGRLAELLGLASGALAPPRPQALFRAERGRLDPGTTASPPPADFVADFALALDAHPDWDELDWLLRGGD</sequence>
<reference evidence="1" key="1">
    <citation type="submission" date="2020-05" db="EMBL/GenBank/DDBJ databases">
        <authorList>
            <person name="Chiriac C."/>
            <person name="Salcher M."/>
            <person name="Ghai R."/>
            <person name="Kavagutti S V."/>
        </authorList>
    </citation>
    <scope>NUCLEOTIDE SEQUENCE</scope>
</reference>
<accession>A0A6J7IR54</accession>
<evidence type="ECO:0000313" key="1">
    <source>
        <dbReference type="EMBL" id="CAB4932772.1"/>
    </source>
</evidence>
<gene>
    <name evidence="1" type="ORF">UFOPK3564_02471</name>
</gene>
<dbReference type="EMBL" id="CAFBMK010000176">
    <property type="protein sequence ID" value="CAB4932772.1"/>
    <property type="molecule type" value="Genomic_DNA"/>
</dbReference>
<name>A0A6J7IR54_9ZZZZ</name>
<protein>
    <submittedName>
        <fullName evidence="1">Unannotated protein</fullName>
    </submittedName>
</protein>